<proteinExistence type="predicted"/>
<evidence type="ECO:0000313" key="2">
    <source>
        <dbReference type="Proteomes" id="UP000077623"/>
    </source>
</evidence>
<dbReference type="RefSeq" id="WP_187150255.1">
    <property type="nucleotide sequence ID" value="NZ_LWUJ01000011.1"/>
</dbReference>
<comment type="caution">
    <text evidence="1">The sequence shown here is derived from an EMBL/GenBank/DDBJ whole genome shotgun (WGS) entry which is preliminary data.</text>
</comment>
<sequence>MADLIFEKEKALSSLNSSKFLNWNNEISNMLQKIKDRDELIWSTLKILNTLRYFPIKEHILRLEAKLNVISNYKINNPSEGMKILLDLIKQKDDLFSLKNLHSKASNKKYYFSENIVRWAEELYYLFGKITNRDKLIYEIINNLDSVRVTAIPQIVENLKDKLDIFLKYEGKYSIVF</sequence>
<protein>
    <submittedName>
        <fullName evidence="1">Uncharacterized protein</fullName>
    </submittedName>
</protein>
<dbReference type="AlphaFoldDB" id="A0A1A9QEN0"/>
<evidence type="ECO:0000313" key="1">
    <source>
        <dbReference type="EMBL" id="OAL10415.1"/>
    </source>
</evidence>
<gene>
    <name evidence="1" type="ORF">A6V39_03195</name>
</gene>
<dbReference type="STRING" id="432608.A6V39_03195"/>
<organism evidence="1 2">
    <name type="scientific">Candidatus Mycoplasma haematobovis</name>
    <dbReference type="NCBI Taxonomy" id="432608"/>
    <lineage>
        <taxon>Bacteria</taxon>
        <taxon>Bacillati</taxon>
        <taxon>Mycoplasmatota</taxon>
        <taxon>Mollicutes</taxon>
        <taxon>Mycoplasmataceae</taxon>
        <taxon>Mycoplasma</taxon>
    </lineage>
</organism>
<dbReference type="EMBL" id="LWUJ01000011">
    <property type="protein sequence ID" value="OAL10415.1"/>
    <property type="molecule type" value="Genomic_DNA"/>
</dbReference>
<accession>A0A1A9QEN0</accession>
<reference evidence="2" key="1">
    <citation type="submission" date="2016-04" db="EMBL/GenBank/DDBJ databases">
        <authorList>
            <person name="Quiroz-Castaneda R.E."/>
            <person name="Martinez-Ocampo F."/>
        </authorList>
    </citation>
    <scope>NUCLEOTIDE SEQUENCE [LARGE SCALE GENOMIC DNA]</scope>
    <source>
        <strain evidence="2">INIFAP01</strain>
    </source>
</reference>
<keyword evidence="2" id="KW-1185">Reference proteome</keyword>
<dbReference type="Proteomes" id="UP000077623">
    <property type="component" value="Unassembled WGS sequence"/>
</dbReference>
<name>A0A1A9QEN0_9MOLU</name>